<comment type="subcellular location">
    <subcellularLocation>
        <location evidence="1">Membrane</location>
        <topology evidence="1">Multi-pass membrane protein</topology>
    </subcellularLocation>
</comment>
<feature type="transmembrane region" description="Helical" evidence="7">
    <location>
        <begin position="491"/>
        <end position="516"/>
    </location>
</feature>
<dbReference type="PANTHER" id="PTHR23502:SF31">
    <property type="entry name" value="POLYAMINE TRANSPORTER 1"/>
    <property type="match status" value="1"/>
</dbReference>
<dbReference type="EMBL" id="SWFS01000327">
    <property type="protein sequence ID" value="KAA8910063.1"/>
    <property type="molecule type" value="Genomic_DNA"/>
</dbReference>
<evidence type="ECO:0000313" key="9">
    <source>
        <dbReference type="EMBL" id="KAA8910063.1"/>
    </source>
</evidence>
<keyword evidence="2" id="KW-0813">Transport</keyword>
<feature type="transmembrane region" description="Helical" evidence="7">
    <location>
        <begin position="462"/>
        <end position="484"/>
    </location>
</feature>
<feature type="transmembrane region" description="Helical" evidence="7">
    <location>
        <begin position="153"/>
        <end position="177"/>
    </location>
</feature>
<sequence length="564" mass="61218">MSSTGTDLEKRSNGSYATPDEGTGQQQGDQQQQPSALYADDEENGTQLLRRTTTQTSTEEDVISRILTGGSRKKDNTPLPKMGGGREYPPDLPDRDAWRVDFDGPDDPIFPHNWAMKRKISICLILGFGTLCSAWGSAVYAPAALFIMSEYGIGQVTATLGVSLYVLGFASGPVMWAPLSELYGRKPPLVVSMFGLTVFTFGVAVAKDIQTIMICRFFAGFLGAAPLVVVAAAFADLFDNTKRGIALSIFSGTVFTGPILAPVVGGFIANSYLGWRWTQYITGIMAGFATCLVVLFYQETYHPIILAGKAQELRRRTGNWGIYASQEAVELDLNDIVTKNLTRPVVMLVREPIILLITIYTAFIYGILYLCLEAYPIVFTENYGWTGGKANLPYLGLAVGQLCACVLIATVLEPRYVKAVQKNNGKPVPEARLPGMILGAIAFPIGIFWFTWTGNYAEHVHWAAPTVAGLFIGFGLLSIFLCAINYIVDAYLVFAASALAGNTFLRSACGAAFPLFAAAMFHNLGTNWAGTLIGCIAVVLLPVPILFYIYGKAIRGKSKYAFDL</sequence>
<feature type="transmembrane region" description="Helical" evidence="7">
    <location>
        <begin position="245"/>
        <end position="268"/>
    </location>
</feature>
<dbReference type="AlphaFoldDB" id="A0A642V6D7"/>
<dbReference type="Proteomes" id="UP000761534">
    <property type="component" value="Unassembled WGS sequence"/>
</dbReference>
<evidence type="ECO:0000256" key="1">
    <source>
        <dbReference type="ARBA" id="ARBA00004141"/>
    </source>
</evidence>
<feature type="transmembrane region" description="Helical" evidence="7">
    <location>
        <begin position="353"/>
        <end position="372"/>
    </location>
</feature>
<dbReference type="VEuPathDB" id="FungiDB:TRICI_004269"/>
<evidence type="ECO:0000256" key="3">
    <source>
        <dbReference type="ARBA" id="ARBA00022692"/>
    </source>
</evidence>
<dbReference type="PANTHER" id="PTHR23502">
    <property type="entry name" value="MAJOR FACILITATOR SUPERFAMILY"/>
    <property type="match status" value="1"/>
</dbReference>
<feature type="transmembrane region" description="Helical" evidence="7">
    <location>
        <begin position="218"/>
        <end position="238"/>
    </location>
</feature>
<gene>
    <name evidence="9" type="ORF">TRICI_004269</name>
</gene>
<evidence type="ECO:0000256" key="4">
    <source>
        <dbReference type="ARBA" id="ARBA00022989"/>
    </source>
</evidence>
<dbReference type="CDD" id="cd17323">
    <property type="entry name" value="MFS_Tpo1_MDR_like"/>
    <property type="match status" value="1"/>
</dbReference>
<reference evidence="9" key="1">
    <citation type="journal article" date="2019" name="G3 (Bethesda)">
        <title>Genome Assemblies of Two Rare Opportunistic Yeast Pathogens: Diutina rugosa (syn. Candida rugosa) and Trichomonascus ciferrii (syn. Candida ciferrii).</title>
        <authorList>
            <person name="Mixao V."/>
            <person name="Saus E."/>
            <person name="Hansen A.P."/>
            <person name="Lass-Florl C."/>
            <person name="Gabaldon T."/>
        </authorList>
    </citation>
    <scope>NUCLEOTIDE SEQUENCE</scope>
    <source>
        <strain evidence="9">CBS 4856</strain>
    </source>
</reference>
<evidence type="ECO:0000313" key="10">
    <source>
        <dbReference type="Proteomes" id="UP000761534"/>
    </source>
</evidence>
<keyword evidence="10" id="KW-1185">Reference proteome</keyword>
<dbReference type="Pfam" id="PF07690">
    <property type="entry name" value="MFS_1"/>
    <property type="match status" value="1"/>
</dbReference>
<keyword evidence="3 7" id="KW-0812">Transmembrane</keyword>
<keyword evidence="4 7" id="KW-1133">Transmembrane helix</keyword>
<feature type="compositionally biased region" description="Basic and acidic residues" evidence="6">
    <location>
        <begin position="88"/>
        <end position="97"/>
    </location>
</feature>
<proteinExistence type="predicted"/>
<feature type="compositionally biased region" description="Low complexity" evidence="6">
    <location>
        <begin position="22"/>
        <end position="33"/>
    </location>
</feature>
<dbReference type="GO" id="GO:0005886">
    <property type="term" value="C:plasma membrane"/>
    <property type="evidence" value="ECO:0007669"/>
    <property type="project" value="TreeGrafter"/>
</dbReference>
<accession>A0A642V6D7</accession>
<feature type="compositionally biased region" description="Low complexity" evidence="6">
    <location>
        <begin position="46"/>
        <end position="56"/>
    </location>
</feature>
<feature type="transmembrane region" description="Helical" evidence="7">
    <location>
        <begin position="392"/>
        <end position="412"/>
    </location>
</feature>
<feature type="transmembrane region" description="Helical" evidence="7">
    <location>
        <begin position="433"/>
        <end position="450"/>
    </location>
</feature>
<feature type="transmembrane region" description="Helical" evidence="7">
    <location>
        <begin position="528"/>
        <end position="550"/>
    </location>
</feature>
<dbReference type="FunFam" id="1.20.1250.20:FF:000011">
    <property type="entry name" value="MFS multidrug transporter, putative"/>
    <property type="match status" value="1"/>
</dbReference>
<dbReference type="InterPro" id="IPR011701">
    <property type="entry name" value="MFS"/>
</dbReference>
<evidence type="ECO:0000259" key="8">
    <source>
        <dbReference type="PROSITE" id="PS50850"/>
    </source>
</evidence>
<evidence type="ECO:0000256" key="2">
    <source>
        <dbReference type="ARBA" id="ARBA00022448"/>
    </source>
</evidence>
<dbReference type="InterPro" id="IPR036259">
    <property type="entry name" value="MFS_trans_sf"/>
</dbReference>
<feature type="domain" description="Major facilitator superfamily (MFS) profile" evidence="8">
    <location>
        <begin position="122"/>
        <end position="552"/>
    </location>
</feature>
<dbReference type="Gene3D" id="1.20.1250.20">
    <property type="entry name" value="MFS general substrate transporter like domains"/>
    <property type="match status" value="1"/>
</dbReference>
<feature type="transmembrane region" description="Helical" evidence="7">
    <location>
        <begin position="189"/>
        <end position="206"/>
    </location>
</feature>
<comment type="caution">
    <text evidence="9">The sequence shown here is derived from an EMBL/GenBank/DDBJ whole genome shotgun (WGS) entry which is preliminary data.</text>
</comment>
<evidence type="ECO:0000256" key="7">
    <source>
        <dbReference type="SAM" id="Phobius"/>
    </source>
</evidence>
<dbReference type="InterPro" id="IPR020846">
    <property type="entry name" value="MFS_dom"/>
</dbReference>
<feature type="transmembrane region" description="Helical" evidence="7">
    <location>
        <begin position="122"/>
        <end position="147"/>
    </location>
</feature>
<organism evidence="9 10">
    <name type="scientific">Trichomonascus ciferrii</name>
    <dbReference type="NCBI Taxonomy" id="44093"/>
    <lineage>
        <taxon>Eukaryota</taxon>
        <taxon>Fungi</taxon>
        <taxon>Dikarya</taxon>
        <taxon>Ascomycota</taxon>
        <taxon>Saccharomycotina</taxon>
        <taxon>Dipodascomycetes</taxon>
        <taxon>Dipodascales</taxon>
        <taxon>Trichomonascaceae</taxon>
        <taxon>Trichomonascus</taxon>
        <taxon>Trichomonascus ciferrii complex</taxon>
    </lineage>
</organism>
<evidence type="ECO:0000256" key="5">
    <source>
        <dbReference type="ARBA" id="ARBA00023136"/>
    </source>
</evidence>
<feature type="region of interest" description="Disordered" evidence="6">
    <location>
        <begin position="1"/>
        <end position="97"/>
    </location>
</feature>
<dbReference type="SUPFAM" id="SSF103473">
    <property type="entry name" value="MFS general substrate transporter"/>
    <property type="match status" value="1"/>
</dbReference>
<keyword evidence="5 7" id="KW-0472">Membrane</keyword>
<dbReference type="GO" id="GO:0022857">
    <property type="term" value="F:transmembrane transporter activity"/>
    <property type="evidence" value="ECO:0007669"/>
    <property type="project" value="InterPro"/>
</dbReference>
<dbReference type="OrthoDB" id="9986881at2759"/>
<protein>
    <recommendedName>
        <fullName evidence="8">Major facilitator superfamily (MFS) profile domain-containing protein</fullName>
    </recommendedName>
</protein>
<evidence type="ECO:0000256" key="6">
    <source>
        <dbReference type="SAM" id="MobiDB-lite"/>
    </source>
</evidence>
<feature type="transmembrane region" description="Helical" evidence="7">
    <location>
        <begin position="280"/>
        <end position="297"/>
    </location>
</feature>
<dbReference type="PROSITE" id="PS50850">
    <property type="entry name" value="MFS"/>
    <property type="match status" value="1"/>
</dbReference>
<name>A0A642V6D7_9ASCO</name>